<reference evidence="1" key="1">
    <citation type="submission" date="2020-06" db="EMBL/GenBank/DDBJ databases">
        <authorList>
            <person name="Li T."/>
            <person name="Hu X."/>
            <person name="Zhang T."/>
            <person name="Song X."/>
            <person name="Zhang H."/>
            <person name="Dai N."/>
            <person name="Sheng W."/>
            <person name="Hou X."/>
            <person name="Wei L."/>
        </authorList>
    </citation>
    <scope>NUCLEOTIDE SEQUENCE</scope>
    <source>
        <strain evidence="1">3651</strain>
        <tissue evidence="1">Leaf</tissue>
    </source>
</reference>
<gene>
    <name evidence="1" type="ORF">Salat_2960500</name>
</gene>
<comment type="caution">
    <text evidence="1">The sequence shown here is derived from an EMBL/GenBank/DDBJ whole genome shotgun (WGS) entry which is preliminary data.</text>
</comment>
<accession>A0AAE2C7S2</accession>
<sequence length="102" mass="10796">MGVLDPCSGSDDIPCKPLQLSAQVPSCLGRSRFPVLIPIEKASTNCPERPVSALRCASRGRGAGWTSKHPLCPTSRARSNVLGLLAHCVVARSLGCGITRWV</sequence>
<evidence type="ECO:0000313" key="2">
    <source>
        <dbReference type="Proteomes" id="UP001293254"/>
    </source>
</evidence>
<evidence type="ECO:0000313" key="1">
    <source>
        <dbReference type="EMBL" id="KAK4412143.1"/>
    </source>
</evidence>
<reference evidence="1" key="2">
    <citation type="journal article" date="2024" name="Plant">
        <title>Genomic evolution and insights into agronomic trait innovations of Sesamum species.</title>
        <authorList>
            <person name="Miao H."/>
            <person name="Wang L."/>
            <person name="Qu L."/>
            <person name="Liu H."/>
            <person name="Sun Y."/>
            <person name="Le M."/>
            <person name="Wang Q."/>
            <person name="Wei S."/>
            <person name="Zheng Y."/>
            <person name="Lin W."/>
            <person name="Duan Y."/>
            <person name="Cao H."/>
            <person name="Xiong S."/>
            <person name="Wang X."/>
            <person name="Wei L."/>
            <person name="Li C."/>
            <person name="Ma Q."/>
            <person name="Ju M."/>
            <person name="Zhao R."/>
            <person name="Li G."/>
            <person name="Mu C."/>
            <person name="Tian Q."/>
            <person name="Mei H."/>
            <person name="Zhang T."/>
            <person name="Gao T."/>
            <person name="Zhang H."/>
        </authorList>
    </citation>
    <scope>NUCLEOTIDE SEQUENCE</scope>
    <source>
        <strain evidence="1">3651</strain>
    </source>
</reference>
<dbReference type="Proteomes" id="UP001293254">
    <property type="component" value="Unassembled WGS sequence"/>
</dbReference>
<dbReference type="EMBL" id="JACGWO010000021">
    <property type="protein sequence ID" value="KAK4412143.1"/>
    <property type="molecule type" value="Genomic_DNA"/>
</dbReference>
<organism evidence="1 2">
    <name type="scientific">Sesamum alatum</name>
    <dbReference type="NCBI Taxonomy" id="300844"/>
    <lineage>
        <taxon>Eukaryota</taxon>
        <taxon>Viridiplantae</taxon>
        <taxon>Streptophyta</taxon>
        <taxon>Embryophyta</taxon>
        <taxon>Tracheophyta</taxon>
        <taxon>Spermatophyta</taxon>
        <taxon>Magnoliopsida</taxon>
        <taxon>eudicotyledons</taxon>
        <taxon>Gunneridae</taxon>
        <taxon>Pentapetalae</taxon>
        <taxon>asterids</taxon>
        <taxon>lamiids</taxon>
        <taxon>Lamiales</taxon>
        <taxon>Pedaliaceae</taxon>
        <taxon>Sesamum</taxon>
    </lineage>
</organism>
<keyword evidence="2" id="KW-1185">Reference proteome</keyword>
<protein>
    <submittedName>
        <fullName evidence="1">Uncharacterized protein</fullName>
    </submittedName>
</protein>
<proteinExistence type="predicted"/>
<dbReference type="AlphaFoldDB" id="A0AAE2C7S2"/>
<name>A0AAE2C7S2_9LAMI</name>